<gene>
    <name evidence="1" type="ORF">HUJ06_010475</name>
</gene>
<evidence type="ECO:0000313" key="2">
    <source>
        <dbReference type="Proteomes" id="UP000607653"/>
    </source>
</evidence>
<sequence>MDIHSNPNRKLPINAQLLFGKQYPPITKIILSQFKASIQNDIKDDDIINGPTD</sequence>
<dbReference type="EMBL" id="DUZY01000003">
    <property type="protein sequence ID" value="DAD31624.1"/>
    <property type="molecule type" value="Genomic_DNA"/>
</dbReference>
<organism evidence="1 2">
    <name type="scientific">Nelumbo nucifera</name>
    <name type="common">Sacred lotus</name>
    <dbReference type="NCBI Taxonomy" id="4432"/>
    <lineage>
        <taxon>Eukaryota</taxon>
        <taxon>Viridiplantae</taxon>
        <taxon>Streptophyta</taxon>
        <taxon>Embryophyta</taxon>
        <taxon>Tracheophyta</taxon>
        <taxon>Spermatophyta</taxon>
        <taxon>Magnoliopsida</taxon>
        <taxon>Proteales</taxon>
        <taxon>Nelumbonaceae</taxon>
        <taxon>Nelumbo</taxon>
    </lineage>
</organism>
<name>A0A822YBX4_NELNU</name>
<proteinExistence type="predicted"/>
<evidence type="ECO:0000313" key="1">
    <source>
        <dbReference type="EMBL" id="DAD31624.1"/>
    </source>
</evidence>
<protein>
    <submittedName>
        <fullName evidence="1">Uncharacterized protein</fullName>
    </submittedName>
</protein>
<reference evidence="1 2" key="1">
    <citation type="journal article" date="2020" name="Mol. Biol. Evol.">
        <title>Distinct Expression and Methylation Patterns for Genes with Different Fates following a Single Whole-Genome Duplication in Flowering Plants.</title>
        <authorList>
            <person name="Shi T."/>
            <person name="Rahmani R.S."/>
            <person name="Gugger P.F."/>
            <person name="Wang M."/>
            <person name="Li H."/>
            <person name="Zhang Y."/>
            <person name="Li Z."/>
            <person name="Wang Q."/>
            <person name="Van de Peer Y."/>
            <person name="Marchal K."/>
            <person name="Chen J."/>
        </authorList>
    </citation>
    <scope>NUCLEOTIDE SEQUENCE [LARGE SCALE GENOMIC DNA]</scope>
    <source>
        <tissue evidence="1">Leaf</tissue>
    </source>
</reference>
<accession>A0A822YBX4</accession>
<dbReference type="AlphaFoldDB" id="A0A822YBX4"/>
<dbReference type="Proteomes" id="UP000607653">
    <property type="component" value="Unassembled WGS sequence"/>
</dbReference>
<comment type="caution">
    <text evidence="1">The sequence shown here is derived from an EMBL/GenBank/DDBJ whole genome shotgun (WGS) entry which is preliminary data.</text>
</comment>
<keyword evidence="2" id="KW-1185">Reference proteome</keyword>